<evidence type="ECO:0000313" key="1">
    <source>
        <dbReference type="EMBL" id="VFK50878.1"/>
    </source>
</evidence>
<organism evidence="1">
    <name type="scientific">Candidatus Kentrum sp. TC</name>
    <dbReference type="NCBI Taxonomy" id="2126339"/>
    <lineage>
        <taxon>Bacteria</taxon>
        <taxon>Pseudomonadati</taxon>
        <taxon>Pseudomonadota</taxon>
        <taxon>Gammaproteobacteria</taxon>
        <taxon>Candidatus Kentrum</taxon>
    </lineage>
</organism>
<dbReference type="AlphaFoldDB" id="A0A450ZB31"/>
<dbReference type="EMBL" id="CAADFS010000122">
    <property type="protein sequence ID" value="VFK50878.1"/>
    <property type="molecule type" value="Genomic_DNA"/>
</dbReference>
<dbReference type="EMBL" id="CAADFW010000111">
    <property type="protein sequence ID" value="VFK63987.1"/>
    <property type="molecule type" value="Genomic_DNA"/>
</dbReference>
<name>A0A450ZB31_9GAMM</name>
<proteinExistence type="predicted"/>
<reference evidence="1" key="1">
    <citation type="submission" date="2019-02" db="EMBL/GenBank/DDBJ databases">
        <authorList>
            <person name="Gruber-Vodicka R. H."/>
            <person name="Seah K. B. B."/>
        </authorList>
    </citation>
    <scope>NUCLEOTIDE SEQUENCE</scope>
    <source>
        <strain evidence="1">BECK_BZ123</strain>
        <strain evidence="2">BECK_BZ126</strain>
    </source>
</reference>
<protein>
    <submittedName>
        <fullName evidence="1">Uncharacterized protein</fullName>
    </submittedName>
</protein>
<sequence>MNSHPPAEFIPTEEKKNDKSSLKRYFTGNSQDAILRIGAGFDTAPISIAISGQCLGKFLCGEFVTLEEYEQIE</sequence>
<accession>A0A450ZB31</accession>
<gene>
    <name evidence="1" type="ORF">BECKTC1821D_GA0114238_11223</name>
    <name evidence="2" type="ORF">BECKTC1821F_GA0114240_11115</name>
</gene>
<evidence type="ECO:0000313" key="2">
    <source>
        <dbReference type="EMBL" id="VFK63987.1"/>
    </source>
</evidence>